<dbReference type="InterPro" id="IPR045802">
    <property type="entry name" value="GRV2/DNAJC13_N"/>
</dbReference>
<dbReference type="OrthoDB" id="69656at2759"/>
<dbReference type="GO" id="GO:0007032">
    <property type="term" value="P:endosome organization"/>
    <property type="evidence" value="ECO:0007669"/>
    <property type="project" value="InterPro"/>
</dbReference>
<dbReference type="InterPro" id="IPR016024">
    <property type="entry name" value="ARM-type_fold"/>
</dbReference>
<accession>A0A976FLX6</accession>
<evidence type="ECO:0000259" key="1">
    <source>
        <dbReference type="Pfam" id="PF19432"/>
    </source>
</evidence>
<dbReference type="Pfam" id="PF19432">
    <property type="entry name" value="RME-8_N"/>
    <property type="match status" value="1"/>
</dbReference>
<dbReference type="GO" id="GO:0006898">
    <property type="term" value="P:receptor-mediated endocytosis"/>
    <property type="evidence" value="ECO:0007669"/>
    <property type="project" value="TreeGrafter"/>
</dbReference>
<dbReference type="Proteomes" id="UP000294530">
    <property type="component" value="Unassembled WGS sequence"/>
</dbReference>
<gene>
    <name evidence="2" type="ORF">CCR75_000273</name>
</gene>
<keyword evidence="3" id="KW-1185">Reference proteome</keyword>
<dbReference type="RefSeq" id="XP_067818418.1">
    <property type="nucleotide sequence ID" value="XM_067958381.1"/>
</dbReference>
<dbReference type="GO" id="GO:2000641">
    <property type="term" value="P:regulation of early endosome to late endosome transport"/>
    <property type="evidence" value="ECO:0007669"/>
    <property type="project" value="InterPro"/>
</dbReference>
<reference evidence="2 3" key="1">
    <citation type="journal article" date="2021" name="Genome Biol.">
        <title>AFLAP: assembly-free linkage analysis pipeline using k-mers from genome sequencing data.</title>
        <authorList>
            <person name="Fletcher K."/>
            <person name="Zhang L."/>
            <person name="Gil J."/>
            <person name="Han R."/>
            <person name="Cavanaugh K."/>
            <person name="Michelmore R."/>
        </authorList>
    </citation>
    <scope>NUCLEOTIDE SEQUENCE [LARGE SCALE GENOMIC DNA]</scope>
    <source>
        <strain evidence="2 3">SF5</strain>
    </source>
</reference>
<protein>
    <recommendedName>
        <fullName evidence="1">DnaJ homologue subfamily C GRV2/DNAJC13 N-terminal domain-containing protein</fullName>
    </recommendedName>
</protein>
<organism evidence="2 3">
    <name type="scientific">Bremia lactucae</name>
    <name type="common">Lettuce downy mildew</name>
    <dbReference type="NCBI Taxonomy" id="4779"/>
    <lineage>
        <taxon>Eukaryota</taxon>
        <taxon>Sar</taxon>
        <taxon>Stramenopiles</taxon>
        <taxon>Oomycota</taxon>
        <taxon>Peronosporomycetes</taxon>
        <taxon>Peronosporales</taxon>
        <taxon>Peronosporaceae</taxon>
        <taxon>Bremia</taxon>
    </lineage>
</organism>
<name>A0A976FLX6_BRELC</name>
<dbReference type="KEGG" id="blac:94344052"/>
<sequence>MGQAGSVQQKSALRDVLMLRHSNVSNTELEEVLRTFCAVFPLELTVSHSATFQLQMPDNANHFNNVVSVDIKERRLFDVVYGLLQDETEQAQRIHEHFMTDLFLRSFRRVIRWRELYKLCAKCSMKPFLTYLRHSSSVIVLSVLETLLLMVSPCPGFEIGDKASNRSEAANRKKFGEVGGFGVLQSLLVQYGVVVVKQVQTESAVKVVAGVLKLFHVTLTLRRKTTDLLTCTQAVEALMNARVSLLGLCHCSDGEYEVMRLAVALVKELCRRSNRDQFHKVQESAREYGALLYVLEMAVGEDEDKKNHDMALVEIRDLSADLVEVFCCGNMRSKRIMFRIIPEEFFNIRQSTADQLAQQTKLIPEANVTSMALPRLLFKYDQQMRTSMASSTLSMKIPDAEPQQKDLEVSSYNALHSSGAAFRYWIRGTHEPWRELIKAIRLTFLSPRLVWRSSMRNELRQALRMEIKTLESRRQDLVDKGMVHSCEDMPRWDDEMFHVEYPSMYNELLVNGYYLTYLIPYIANSSAPHEIADPLTLVWHLADRLVVEHDEKWAQLCLQCLRLIITRHPTRFTSELPTQYVLSVLRNHANHSPAFLRECFRYLNTAIMLTYKAPSKFFCRNCTSVARSILQVLADPNLAAPIVGPLEVERDAAEDTLHFVEPEDDRIAIVNERDGLIRAGMSLLLNVIRQGKFVLQLVKSKRIFLCRLLAVKTLDHVTITQILFLLQQLALLDGTTKHSSTMDPHELSLLLSLSSSSNSAQSRSSTDSNWRALALVCVLLASCDPNSMGMCVAGAKFLQECCVMSSKISTVGDAIPTSLFQEVNDLLNEALGCGGCGIGRLLFSTNADEFVNTFNAHETRAADVKWGHIQRVRLFRYLEHKYFNSGNLPESNSSSHGVNDGVDQLYEDEELYIGNIFLRSYIEDGGKFLCEWTQEMYSESITALFEELAKHGCKSAYCTESGSACLLPLPPHPSSLIDTSDRNASCPANSWEIQVLILKALARLVPLYGAPVKIKSESYINLVAPLRWPMLSKIDQERGILSLELLIAVLSFSEARSVNTAACHLFLEKKGLSVLADALTCMDAPSFQQMLQNKELFDSSNRNMARMLLYRSIDLLSILAKQQAGIRAITANPDVVAALIELSSNPIIKQCADIDAVTVCLSALGGLCQFNEICTLVVNAGGLLSLLDIVVSCPAELIDEEPAIEQHKSSELDASDPQSRCKEDNSAKALIVANQSSHDDNCNRFPIEKAEKRKDHLRLPSRFYGAVRSAALVLRTCLGPKDTEVPSISNQVLSQLLTPSFIREETNVKLWALVQVLRASPDQFVLEMQTTEDINSATLVWTVSMRQRLQTCIAMELAKVRVAANAKTWPRWNPEQFIAPASFRYQYSELADVLVLHDIYLANFVAARAEDLNIEVIDVAAFSEALLISVQSFENVLRILHERGLSDSRQEAVLRLMRQALNKLVSKHPQHNLEVEFNCNDPLSRDSAFMSPAHSCDTLVATVHSFLPTDDRDWDITQIERCSSSGIEDLTV</sequence>
<proteinExistence type="predicted"/>
<dbReference type="GeneID" id="94344052"/>
<dbReference type="EMBL" id="SHOA02000016">
    <property type="protein sequence ID" value="TDH68919.1"/>
    <property type="molecule type" value="Genomic_DNA"/>
</dbReference>
<dbReference type="PANTHER" id="PTHR36983">
    <property type="entry name" value="DNAJ HOMOLOG SUBFAMILY C MEMBER 13"/>
    <property type="match status" value="1"/>
</dbReference>
<dbReference type="InterPro" id="IPR044978">
    <property type="entry name" value="GRV2/DNAJC13"/>
</dbReference>
<evidence type="ECO:0000313" key="3">
    <source>
        <dbReference type="Proteomes" id="UP000294530"/>
    </source>
</evidence>
<dbReference type="GO" id="GO:0010008">
    <property type="term" value="C:endosome membrane"/>
    <property type="evidence" value="ECO:0007669"/>
    <property type="project" value="TreeGrafter"/>
</dbReference>
<dbReference type="PANTHER" id="PTHR36983:SF2">
    <property type="entry name" value="DNAJ HOMOLOG SUBFAMILY C MEMBER 13"/>
    <property type="match status" value="1"/>
</dbReference>
<comment type="caution">
    <text evidence="2">The sequence shown here is derived from an EMBL/GenBank/DDBJ whole genome shotgun (WGS) entry which is preliminary data.</text>
</comment>
<dbReference type="SUPFAM" id="SSF48371">
    <property type="entry name" value="ARM repeat"/>
    <property type="match status" value="1"/>
</dbReference>
<evidence type="ECO:0000313" key="2">
    <source>
        <dbReference type="EMBL" id="TDH68919.1"/>
    </source>
</evidence>
<feature type="domain" description="DnaJ homologue subfamily C GRV2/DNAJC13 N-terminal" evidence="1">
    <location>
        <begin position="129"/>
        <end position="519"/>
    </location>
</feature>